<accession>A0A423PJ05</accession>
<protein>
    <submittedName>
        <fullName evidence="1">DNA-binding protein</fullName>
    </submittedName>
</protein>
<name>A0A423PJ05_9GAMM</name>
<evidence type="ECO:0000313" key="1">
    <source>
        <dbReference type="EMBL" id="ROO25567.1"/>
    </source>
</evidence>
<evidence type="ECO:0000313" key="2">
    <source>
        <dbReference type="Proteomes" id="UP000285123"/>
    </source>
</evidence>
<comment type="caution">
    <text evidence="1">The sequence shown here is derived from an EMBL/GenBank/DDBJ whole genome shotgun (WGS) entry which is preliminary data.</text>
</comment>
<reference evidence="1 2" key="1">
    <citation type="submission" date="2013-10" db="EMBL/GenBank/DDBJ databases">
        <title>Salinisphaera halophila YIM 95161 Genome Sequencing.</title>
        <authorList>
            <person name="Lai Q."/>
            <person name="Li C."/>
            <person name="Shao Z."/>
        </authorList>
    </citation>
    <scope>NUCLEOTIDE SEQUENCE [LARGE SCALE GENOMIC DNA]</scope>
    <source>
        <strain evidence="1 2">YIM 95161</strain>
    </source>
</reference>
<dbReference type="AlphaFoldDB" id="A0A423PJ05"/>
<organism evidence="1 2">
    <name type="scientific">Salinisphaera orenii YIM 95161</name>
    <dbReference type="NCBI Taxonomy" id="1051139"/>
    <lineage>
        <taxon>Bacteria</taxon>
        <taxon>Pseudomonadati</taxon>
        <taxon>Pseudomonadota</taxon>
        <taxon>Gammaproteobacteria</taxon>
        <taxon>Salinisphaerales</taxon>
        <taxon>Salinisphaeraceae</taxon>
        <taxon>Salinisphaera</taxon>
    </lineage>
</organism>
<gene>
    <name evidence="1" type="ORF">SAHL_14220</name>
</gene>
<dbReference type="GO" id="GO:0003677">
    <property type="term" value="F:DNA binding"/>
    <property type="evidence" value="ECO:0007669"/>
    <property type="project" value="UniProtKB-KW"/>
</dbReference>
<dbReference type="EMBL" id="AYKF01000111">
    <property type="protein sequence ID" value="ROO25567.1"/>
    <property type="molecule type" value="Genomic_DNA"/>
</dbReference>
<dbReference type="Proteomes" id="UP000285123">
    <property type="component" value="Unassembled WGS sequence"/>
</dbReference>
<keyword evidence="1" id="KW-0238">DNA-binding</keyword>
<sequence length="177" mass="19354">MEAVMEYIFTFKYLLYDHDGDEEALIDRLFEAGCDDALPGVGQAGRLALAFAREAESATAALESAIADVRKAVDNAELVEVLPDYAGLTDIAEHVGMSRQNLRKIATKNDPTFPAAIHEGNPSLWHLSDALSWFTEHGYAVEAATLEISAAARELNTAIQARRMSVDRSRELEALMA</sequence>
<proteinExistence type="predicted"/>